<dbReference type="Proteomes" id="UP000646738">
    <property type="component" value="Unassembled WGS sequence"/>
</dbReference>
<feature type="transmembrane region" description="Helical" evidence="1">
    <location>
        <begin position="21"/>
        <end position="41"/>
    </location>
</feature>
<evidence type="ECO:0000256" key="1">
    <source>
        <dbReference type="SAM" id="Phobius"/>
    </source>
</evidence>
<sequence>MGIGSRIENVEDGTRGHPWGTLIAAFVAVYLLIGIVMTVTGSSVEQAWLAPLPVLLVVGAGVGATRARRR</sequence>
<evidence type="ECO:0000313" key="3">
    <source>
        <dbReference type="Proteomes" id="UP000646738"/>
    </source>
</evidence>
<keyword evidence="1" id="KW-0472">Membrane</keyword>
<protein>
    <recommendedName>
        <fullName evidence="4">MYXO-CTERM domain-containing protein</fullName>
    </recommendedName>
</protein>
<keyword evidence="3" id="KW-1185">Reference proteome</keyword>
<comment type="caution">
    <text evidence="2">The sequence shown here is derived from an EMBL/GenBank/DDBJ whole genome shotgun (WGS) entry which is preliminary data.</text>
</comment>
<accession>A0ABQ3RCW0</accession>
<keyword evidence="1" id="KW-1133">Transmembrane helix</keyword>
<keyword evidence="1" id="KW-0812">Transmembrane</keyword>
<dbReference type="EMBL" id="BNEA01000015">
    <property type="protein sequence ID" value="GHI53673.1"/>
    <property type="molecule type" value="Genomic_DNA"/>
</dbReference>
<feature type="transmembrane region" description="Helical" evidence="1">
    <location>
        <begin position="47"/>
        <end position="65"/>
    </location>
</feature>
<dbReference type="RefSeq" id="WP_189989425.1">
    <property type="nucleotide sequence ID" value="NZ_BNCB01000001.1"/>
</dbReference>
<reference evidence="3" key="1">
    <citation type="submission" date="2023-07" db="EMBL/GenBank/DDBJ databases">
        <title>Whole genome shotgun sequence of Streptomyces achromogenes subsp. rubradiris NBRC 14000.</title>
        <authorList>
            <person name="Komaki H."/>
            <person name="Tamura T."/>
        </authorList>
    </citation>
    <scope>NUCLEOTIDE SEQUENCE [LARGE SCALE GENOMIC DNA]</scope>
    <source>
        <strain evidence="3">NBRC 14000</strain>
    </source>
</reference>
<gene>
    <name evidence="2" type="ORF">Srubr_35190</name>
</gene>
<evidence type="ECO:0000313" key="2">
    <source>
        <dbReference type="EMBL" id="GHI53673.1"/>
    </source>
</evidence>
<organism evidence="2 3">
    <name type="scientific">Streptomyces rubradiris</name>
    <name type="common">Streptomyces achromogenes subsp. rubradiris</name>
    <dbReference type="NCBI Taxonomy" id="285531"/>
    <lineage>
        <taxon>Bacteria</taxon>
        <taxon>Bacillati</taxon>
        <taxon>Actinomycetota</taxon>
        <taxon>Actinomycetes</taxon>
        <taxon>Kitasatosporales</taxon>
        <taxon>Streptomycetaceae</taxon>
        <taxon>Streptomyces</taxon>
    </lineage>
</organism>
<evidence type="ECO:0008006" key="4">
    <source>
        <dbReference type="Google" id="ProtNLM"/>
    </source>
</evidence>
<name>A0ABQ3RCW0_STRRR</name>
<proteinExistence type="predicted"/>